<evidence type="ECO:0000256" key="1">
    <source>
        <dbReference type="ARBA" id="ARBA00000085"/>
    </source>
</evidence>
<feature type="transmembrane region" description="Helical" evidence="7">
    <location>
        <begin position="371"/>
        <end position="390"/>
    </location>
</feature>
<comment type="catalytic activity">
    <reaction evidence="1">
        <text>ATP + protein L-histidine = ADP + protein N-phospho-L-histidine.</text>
        <dbReference type="EC" id="2.7.13.3"/>
    </reaction>
</comment>
<evidence type="ECO:0000256" key="2">
    <source>
        <dbReference type="ARBA" id="ARBA00012438"/>
    </source>
</evidence>
<proteinExistence type="predicted"/>
<protein>
    <recommendedName>
        <fullName evidence="2">histidine kinase</fullName>
        <ecNumber evidence="2">2.7.13.3</ecNumber>
    </recommendedName>
</protein>
<keyword evidence="7" id="KW-1133">Transmembrane helix</keyword>
<dbReference type="InterPro" id="IPR005467">
    <property type="entry name" value="His_kinase_dom"/>
</dbReference>
<feature type="transmembrane region" description="Helical" evidence="7">
    <location>
        <begin position="216"/>
        <end position="234"/>
    </location>
</feature>
<evidence type="ECO:0000313" key="10">
    <source>
        <dbReference type="EMBL" id="GLC31696.1"/>
    </source>
</evidence>
<dbReference type="PROSITE" id="PS50109">
    <property type="entry name" value="HIS_KIN"/>
    <property type="match status" value="1"/>
</dbReference>
<dbReference type="EMBL" id="BRXR01000001">
    <property type="protein sequence ID" value="GLC31696.1"/>
    <property type="molecule type" value="Genomic_DNA"/>
</dbReference>
<dbReference type="PANTHER" id="PTHR43547:SF2">
    <property type="entry name" value="HYBRID SIGNAL TRANSDUCTION HISTIDINE KINASE C"/>
    <property type="match status" value="1"/>
</dbReference>
<feature type="chain" id="PRO_5046418238" description="histidine kinase" evidence="8">
    <location>
        <begin position="23"/>
        <end position="684"/>
    </location>
</feature>
<dbReference type="SUPFAM" id="SSF47384">
    <property type="entry name" value="Homodimeric domain of signal transducing histidine kinase"/>
    <property type="match status" value="1"/>
</dbReference>
<keyword evidence="7" id="KW-0812">Transmembrane</keyword>
<dbReference type="Pfam" id="PF02518">
    <property type="entry name" value="HATPase_c"/>
    <property type="match status" value="1"/>
</dbReference>
<keyword evidence="11" id="KW-1185">Reference proteome</keyword>
<evidence type="ECO:0000313" key="11">
    <source>
        <dbReference type="Proteomes" id="UP001208567"/>
    </source>
</evidence>
<name>A0ABQ5N958_9CLOT</name>
<dbReference type="PRINTS" id="PR00344">
    <property type="entry name" value="BCTRLSENSOR"/>
</dbReference>
<reference evidence="10 11" key="1">
    <citation type="journal article" date="2024" name="Int. J. Syst. Evol. Microbiol.">
        <title>Clostridium omnivorum sp. nov., isolated from anoxic soil under the treatment of reductive soil disinfestation.</title>
        <authorList>
            <person name="Ueki A."/>
            <person name="Tonouchi A."/>
            <person name="Kaku N."/>
            <person name="Honma S."/>
            <person name="Ueki K."/>
        </authorList>
    </citation>
    <scope>NUCLEOTIDE SEQUENCE [LARGE SCALE GENOMIC DNA]</scope>
    <source>
        <strain evidence="10 11">E14</strain>
    </source>
</reference>
<dbReference type="SMART" id="SM00388">
    <property type="entry name" value="HisKA"/>
    <property type="match status" value="1"/>
</dbReference>
<feature type="signal peptide" evidence="8">
    <location>
        <begin position="1"/>
        <end position="22"/>
    </location>
</feature>
<dbReference type="InterPro" id="IPR004358">
    <property type="entry name" value="Sig_transdc_His_kin-like_C"/>
</dbReference>
<dbReference type="PANTHER" id="PTHR43547">
    <property type="entry name" value="TWO-COMPONENT HISTIDINE KINASE"/>
    <property type="match status" value="1"/>
</dbReference>
<dbReference type="Proteomes" id="UP001208567">
    <property type="component" value="Unassembled WGS sequence"/>
</dbReference>
<evidence type="ECO:0000256" key="4">
    <source>
        <dbReference type="ARBA" id="ARBA00022777"/>
    </source>
</evidence>
<evidence type="ECO:0000256" key="8">
    <source>
        <dbReference type="SAM" id="SignalP"/>
    </source>
</evidence>
<dbReference type="InterPro" id="IPR036097">
    <property type="entry name" value="HisK_dim/P_sf"/>
</dbReference>
<evidence type="ECO:0000256" key="5">
    <source>
        <dbReference type="ARBA" id="ARBA00023012"/>
    </source>
</evidence>
<accession>A0ABQ5N958</accession>
<feature type="transmembrane region" description="Helical" evidence="7">
    <location>
        <begin position="246"/>
        <end position="266"/>
    </location>
</feature>
<evidence type="ECO:0000256" key="7">
    <source>
        <dbReference type="SAM" id="Phobius"/>
    </source>
</evidence>
<dbReference type="InterPro" id="IPR011623">
    <property type="entry name" value="7TMR_DISM_rcpt_extracell_dom1"/>
</dbReference>
<keyword evidence="5" id="KW-0902">Two-component regulatory system</keyword>
<keyword evidence="7" id="KW-0472">Membrane</keyword>
<comment type="caution">
    <text evidence="10">The sequence shown here is derived from an EMBL/GenBank/DDBJ whole genome shotgun (WGS) entry which is preliminary data.</text>
</comment>
<dbReference type="InterPro" id="IPR003594">
    <property type="entry name" value="HATPase_dom"/>
</dbReference>
<feature type="transmembrane region" description="Helical" evidence="7">
    <location>
        <begin position="338"/>
        <end position="359"/>
    </location>
</feature>
<evidence type="ECO:0000256" key="3">
    <source>
        <dbReference type="ARBA" id="ARBA00022553"/>
    </source>
</evidence>
<dbReference type="Pfam" id="PF00512">
    <property type="entry name" value="HisKA"/>
    <property type="match status" value="1"/>
</dbReference>
<dbReference type="InterPro" id="IPR036890">
    <property type="entry name" value="HATPase_C_sf"/>
</dbReference>
<keyword evidence="4" id="KW-0808">Transferase</keyword>
<organism evidence="10 11">
    <name type="scientific">Clostridium omnivorum</name>
    <dbReference type="NCBI Taxonomy" id="1604902"/>
    <lineage>
        <taxon>Bacteria</taxon>
        <taxon>Bacillati</taxon>
        <taxon>Bacillota</taxon>
        <taxon>Clostridia</taxon>
        <taxon>Eubacteriales</taxon>
        <taxon>Clostridiaceae</taxon>
        <taxon>Clostridium</taxon>
    </lineage>
</organism>
<keyword evidence="3" id="KW-0597">Phosphoprotein</keyword>
<dbReference type="Gene3D" id="3.30.565.10">
    <property type="entry name" value="Histidine kinase-like ATPase, C-terminal domain"/>
    <property type="match status" value="1"/>
</dbReference>
<feature type="domain" description="Histidine kinase" evidence="9">
    <location>
        <begin position="433"/>
        <end position="656"/>
    </location>
</feature>
<dbReference type="CDD" id="cd16922">
    <property type="entry name" value="HATPase_EvgS-ArcB-TorS-like"/>
    <property type="match status" value="1"/>
</dbReference>
<dbReference type="InterPro" id="IPR003661">
    <property type="entry name" value="HisK_dim/P_dom"/>
</dbReference>
<keyword evidence="4" id="KW-0418">Kinase</keyword>
<dbReference type="SMART" id="SM00387">
    <property type="entry name" value="HATPase_c"/>
    <property type="match status" value="1"/>
</dbReference>
<dbReference type="EC" id="2.7.13.3" evidence="2"/>
<feature type="transmembrane region" description="Helical" evidence="7">
    <location>
        <begin position="186"/>
        <end position="204"/>
    </location>
</feature>
<feature type="transmembrane region" description="Helical" evidence="7">
    <location>
        <begin position="309"/>
        <end position="326"/>
    </location>
</feature>
<keyword evidence="6" id="KW-0175">Coiled coil</keyword>
<dbReference type="Gene3D" id="1.10.287.130">
    <property type="match status" value="1"/>
</dbReference>
<evidence type="ECO:0000259" key="9">
    <source>
        <dbReference type="PROSITE" id="PS50109"/>
    </source>
</evidence>
<feature type="transmembrane region" description="Helical" evidence="7">
    <location>
        <begin position="278"/>
        <end position="303"/>
    </location>
</feature>
<dbReference type="SUPFAM" id="SSF55874">
    <property type="entry name" value="ATPase domain of HSP90 chaperone/DNA topoisomerase II/histidine kinase"/>
    <property type="match status" value="1"/>
</dbReference>
<gene>
    <name evidence="10" type="ORF">bsdE14_31060</name>
</gene>
<dbReference type="RefSeq" id="WP_264851025.1">
    <property type="nucleotide sequence ID" value="NZ_BRXR01000001.1"/>
</dbReference>
<dbReference type="Pfam" id="PF07695">
    <property type="entry name" value="7TMR-DISM_7TM"/>
    <property type="match status" value="1"/>
</dbReference>
<keyword evidence="8" id="KW-0732">Signal</keyword>
<dbReference type="CDD" id="cd00082">
    <property type="entry name" value="HisKA"/>
    <property type="match status" value="1"/>
</dbReference>
<feature type="coiled-coil region" evidence="6">
    <location>
        <begin position="389"/>
        <end position="426"/>
    </location>
</feature>
<sequence>MKKLFFALVIFILFASVHSVYAEEVLKTSCSIDDHKWEYRVGDSPMDEAGIPVWVKDKSSSTSWLPCSAPQEGKSNIDSNYLWIKTTLSDYHVDEPALLLYTYDKTFELYLDGKLISKFGDFNTINDKYSPGTSWHIITLPKDYAGKTVYIRMYSLNKFSTGILGKFDIGPKSGFPEKLFKQDIDTIVLVGLFVFVGICSFLISFIDKLRNNKKPLLYLGLFSIFTGIWLLSNTSVKQYFLNAPVLWLYLNLTSIYLMPVWLCLFLKSILNSKFAALLNLLAIITSIFTALSIAGSLLHIFSIYNSMKYFHVLLICIIMTITFMTVKSLFKGTKIERVFGMNFILLYVFAIIDLIRWYTVIDTVKLKFFTQWAMLFFIVSMFFSIIVHLAESQAKLEVYSEEIKLKEEILEEKKKLLLEMSKYDKMKNEFFVNMSHELRTPINIILSTIQLIKLYIDNGKISADQIELQKHLKIMKQNCYRLFRLVNNIIDISKIESGYIEPDFNYNDIVAAVEDTTMSAANYIKNNGIELCFDTDVEEKYMCFDKDKIERVMLNLLSNAVKFSNPGATITVELTDSDDSVTIRVKDTGIGMQKDDLNSIFERFVQVDKSLTRSQEGSGIGLSLVKSLVELHKGTISVESEYGIGTTFIITLPATLPETKKQNSEKLNLKTAPVEKVNIEFSDI</sequence>
<evidence type="ECO:0000256" key="6">
    <source>
        <dbReference type="SAM" id="Coils"/>
    </source>
</evidence>